<protein>
    <submittedName>
        <fullName evidence="7">Uncharacterized protein</fullName>
    </submittedName>
</protein>
<comment type="subcellular location">
    <subcellularLocation>
        <location evidence="1">Membrane</location>
        <topology evidence="1">Single-pass type II membrane protein</topology>
    </subcellularLocation>
</comment>
<evidence type="ECO:0000256" key="6">
    <source>
        <dbReference type="SAM" id="Phobius"/>
    </source>
</evidence>
<keyword evidence="6" id="KW-1133">Transmembrane helix</keyword>
<keyword evidence="8" id="KW-1185">Reference proteome</keyword>
<evidence type="ECO:0000256" key="1">
    <source>
        <dbReference type="ARBA" id="ARBA00004606"/>
    </source>
</evidence>
<gene>
    <name evidence="7" type="ORF">GIB67_026936</name>
</gene>
<dbReference type="Pfam" id="PF02485">
    <property type="entry name" value="Branch"/>
    <property type="match status" value="2"/>
</dbReference>
<keyword evidence="4 6" id="KW-0472">Membrane</keyword>
<keyword evidence="3" id="KW-0808">Transferase</keyword>
<name>A0A7J7P1D9_9MAGN</name>
<dbReference type="InterPro" id="IPR044174">
    <property type="entry name" value="BC10-like"/>
</dbReference>
<evidence type="ECO:0000256" key="5">
    <source>
        <dbReference type="ARBA" id="ARBA00023180"/>
    </source>
</evidence>
<dbReference type="AlphaFoldDB" id="A0A7J7P1D9"/>
<dbReference type="GO" id="GO:0016020">
    <property type="term" value="C:membrane"/>
    <property type="evidence" value="ECO:0007669"/>
    <property type="project" value="UniProtKB-SubCell"/>
</dbReference>
<dbReference type="EMBL" id="JACGCM010000347">
    <property type="protein sequence ID" value="KAF6173241.1"/>
    <property type="molecule type" value="Genomic_DNA"/>
</dbReference>
<dbReference type="PANTHER" id="PTHR31042:SF70">
    <property type="entry name" value="OS01G0695200 PROTEIN"/>
    <property type="match status" value="1"/>
</dbReference>
<keyword evidence="5" id="KW-0325">Glycoprotein</keyword>
<dbReference type="PANTHER" id="PTHR31042">
    <property type="entry name" value="CORE-2/I-BRANCHING BETA-1,6-N-ACETYLGLUCOSAMINYLTRANSFERASE FAMILY PROTEIN-RELATED"/>
    <property type="match status" value="1"/>
</dbReference>
<evidence type="ECO:0000256" key="4">
    <source>
        <dbReference type="ARBA" id="ARBA00023136"/>
    </source>
</evidence>
<dbReference type="GO" id="GO:0016757">
    <property type="term" value="F:glycosyltransferase activity"/>
    <property type="evidence" value="ECO:0007669"/>
    <property type="project" value="UniProtKB-KW"/>
</dbReference>
<evidence type="ECO:0000256" key="3">
    <source>
        <dbReference type="ARBA" id="ARBA00022679"/>
    </source>
</evidence>
<proteinExistence type="predicted"/>
<keyword evidence="6" id="KW-0812">Transmembrane</keyword>
<evidence type="ECO:0000313" key="7">
    <source>
        <dbReference type="EMBL" id="KAF6173241.1"/>
    </source>
</evidence>
<dbReference type="Proteomes" id="UP000541444">
    <property type="component" value="Unassembled WGS sequence"/>
</dbReference>
<evidence type="ECO:0000256" key="2">
    <source>
        <dbReference type="ARBA" id="ARBA00022676"/>
    </source>
</evidence>
<dbReference type="InterPro" id="IPR003406">
    <property type="entry name" value="Glyco_trans_14"/>
</dbReference>
<keyword evidence="2" id="KW-0328">Glycosyltransferase</keyword>
<reference evidence="7 8" key="1">
    <citation type="journal article" date="2020" name="IScience">
        <title>Genome Sequencing of the Endangered Kingdonia uniflora (Circaeasteraceae, Ranunculales) Reveals Potential Mechanisms of Evolutionary Specialization.</title>
        <authorList>
            <person name="Sun Y."/>
            <person name="Deng T."/>
            <person name="Zhang A."/>
            <person name="Moore M.J."/>
            <person name="Landis J.B."/>
            <person name="Lin N."/>
            <person name="Zhang H."/>
            <person name="Zhang X."/>
            <person name="Huang J."/>
            <person name="Zhang X."/>
            <person name="Sun H."/>
            <person name="Wang H."/>
        </authorList>
    </citation>
    <scope>NUCLEOTIDE SEQUENCE [LARGE SCALE GENOMIC DNA]</scope>
    <source>
        <strain evidence="7">TB1705</strain>
        <tissue evidence="7">Leaf</tissue>
    </source>
</reference>
<evidence type="ECO:0000313" key="8">
    <source>
        <dbReference type="Proteomes" id="UP000541444"/>
    </source>
</evidence>
<accession>A0A7J7P1D9</accession>
<dbReference type="OrthoDB" id="191334at2759"/>
<sequence>MTTKKRHTVSVRHILWCGLKLVITLSILLCIVSLFKFQSQPSIASSIRRFRDHRDQHFDGPPKIAFLFLARKDLPLDFLWQNFFQHADEASFSIYIHSEPGFVFDESTTRSAFFYGRQLSKSIKVVWGESSMIEAERLLFGEALEDVANQRFVLLSDSMIQGEGEGCFILLLAKVDVKTVVSRRISYQNALVEDAQSWETETESGLAVCLCTTSVTYTTMSCHLLEASWTGNFVDVKGDRYHPKMSSIIPKDKWRKGSQWITLVRRQAEVVVDDDIILPVFKKYCKMGEFEDELERRTLTYSSWNESKAKMEKTGWHPVTFSYVTAGPQQIKEIKGISHVYYGTEFRTEWCRTNSISAPCFLFARKFSQGAAMRLLNEGVVGPVDTSTLIQARLSNRP</sequence>
<comment type="caution">
    <text evidence="7">The sequence shown here is derived from an EMBL/GenBank/DDBJ whole genome shotgun (WGS) entry which is preliminary data.</text>
</comment>
<feature type="transmembrane region" description="Helical" evidence="6">
    <location>
        <begin position="14"/>
        <end position="35"/>
    </location>
</feature>
<organism evidence="7 8">
    <name type="scientific">Kingdonia uniflora</name>
    <dbReference type="NCBI Taxonomy" id="39325"/>
    <lineage>
        <taxon>Eukaryota</taxon>
        <taxon>Viridiplantae</taxon>
        <taxon>Streptophyta</taxon>
        <taxon>Embryophyta</taxon>
        <taxon>Tracheophyta</taxon>
        <taxon>Spermatophyta</taxon>
        <taxon>Magnoliopsida</taxon>
        <taxon>Ranunculales</taxon>
        <taxon>Circaeasteraceae</taxon>
        <taxon>Kingdonia</taxon>
    </lineage>
</organism>